<evidence type="ECO:0000256" key="4">
    <source>
        <dbReference type="ARBA" id="ARBA00023002"/>
    </source>
</evidence>
<feature type="domain" description="FAD dependent oxidoreductase" evidence="5">
    <location>
        <begin position="4"/>
        <end position="365"/>
    </location>
</feature>
<dbReference type="InterPro" id="IPR036188">
    <property type="entry name" value="FAD/NAD-bd_sf"/>
</dbReference>
<dbReference type="OrthoDB" id="9799943at2"/>
<evidence type="ECO:0000256" key="3">
    <source>
        <dbReference type="ARBA" id="ARBA00022630"/>
    </source>
</evidence>
<comment type="similarity">
    <text evidence="2">Belongs to the DadA oxidoreductase family.</text>
</comment>
<dbReference type="Gene3D" id="3.50.50.60">
    <property type="entry name" value="FAD/NAD(P)-binding domain"/>
    <property type="match status" value="1"/>
</dbReference>
<dbReference type="AlphaFoldDB" id="A0A2P7SAY8"/>
<evidence type="ECO:0000259" key="5">
    <source>
        <dbReference type="Pfam" id="PF01266"/>
    </source>
</evidence>
<evidence type="ECO:0000256" key="1">
    <source>
        <dbReference type="ARBA" id="ARBA00001974"/>
    </source>
</evidence>
<evidence type="ECO:0000313" key="7">
    <source>
        <dbReference type="Proteomes" id="UP000241229"/>
    </source>
</evidence>
<dbReference type="GO" id="GO:0016491">
    <property type="term" value="F:oxidoreductase activity"/>
    <property type="evidence" value="ECO:0007669"/>
    <property type="project" value="UniProtKB-KW"/>
</dbReference>
<dbReference type="InterPro" id="IPR017741">
    <property type="entry name" value="FAD-dependent_OxRdtase_HpnW"/>
</dbReference>
<dbReference type="Pfam" id="PF01266">
    <property type="entry name" value="DAO"/>
    <property type="match status" value="1"/>
</dbReference>
<evidence type="ECO:0000256" key="2">
    <source>
        <dbReference type="ARBA" id="ARBA00009410"/>
    </source>
</evidence>
<dbReference type="Proteomes" id="UP000241229">
    <property type="component" value="Unassembled WGS sequence"/>
</dbReference>
<accession>A0A2P7SAY8</accession>
<comment type="caution">
    <text evidence="6">The sequence shown here is derived from an EMBL/GenBank/DDBJ whole genome shotgun (WGS) entry which is preliminary data.</text>
</comment>
<dbReference type="InterPro" id="IPR006076">
    <property type="entry name" value="FAD-dep_OxRdtase"/>
</dbReference>
<reference evidence="6 7" key="1">
    <citation type="submission" date="2018-03" db="EMBL/GenBank/DDBJ databases">
        <title>The draft genome of Mesorhizobium sp. 6GN-30.</title>
        <authorList>
            <person name="Liu L."/>
            <person name="Li L."/>
            <person name="Wang T."/>
            <person name="Zhang X."/>
            <person name="Liang L."/>
        </authorList>
    </citation>
    <scope>NUCLEOTIDE SEQUENCE [LARGE SCALE GENOMIC DNA]</scope>
    <source>
        <strain evidence="6 7">6GN30</strain>
    </source>
</reference>
<organism evidence="6 7">
    <name type="scientific">Kumtagia ephedrae</name>
    <dbReference type="NCBI Taxonomy" id="2116701"/>
    <lineage>
        <taxon>Bacteria</taxon>
        <taxon>Pseudomonadati</taxon>
        <taxon>Pseudomonadota</taxon>
        <taxon>Alphaproteobacteria</taxon>
        <taxon>Hyphomicrobiales</taxon>
        <taxon>Phyllobacteriaceae</taxon>
        <taxon>Kumtagia</taxon>
    </lineage>
</organism>
<dbReference type="PANTHER" id="PTHR13847:SF286">
    <property type="entry name" value="D-AMINO ACID DEHYDROGENASE"/>
    <property type="match status" value="1"/>
</dbReference>
<dbReference type="RefSeq" id="WP_106772596.1">
    <property type="nucleotide sequence ID" value="NZ_PXYK01000011.1"/>
</dbReference>
<keyword evidence="3" id="KW-0285">Flavoprotein</keyword>
<dbReference type="PANTHER" id="PTHR13847">
    <property type="entry name" value="SARCOSINE DEHYDROGENASE-RELATED"/>
    <property type="match status" value="1"/>
</dbReference>
<dbReference type="GO" id="GO:0005737">
    <property type="term" value="C:cytoplasm"/>
    <property type="evidence" value="ECO:0007669"/>
    <property type="project" value="TreeGrafter"/>
</dbReference>
<keyword evidence="7" id="KW-1185">Reference proteome</keyword>
<dbReference type="NCBIfam" id="TIGR03364">
    <property type="entry name" value="HpnW_proposed"/>
    <property type="match status" value="1"/>
</dbReference>
<dbReference type="SUPFAM" id="SSF51905">
    <property type="entry name" value="FAD/NAD(P)-binding domain"/>
    <property type="match status" value="1"/>
</dbReference>
<dbReference type="Gene3D" id="3.30.9.10">
    <property type="entry name" value="D-Amino Acid Oxidase, subunit A, domain 2"/>
    <property type="match status" value="1"/>
</dbReference>
<sequence>MHYDLAVVGAGIVGLAHALAAARRGLRVVVIDRDAQANGASIRNFGLVVVTGQASGTSLRRARRTRKLWLGLADEAGLEILQHGKLVAAQRPEVLALLEAFAATPDGQECRLLTRDEAARHQPGLDGAKLVGGLYSPFELRVESREVLPKLAAFLTERHGVEFRRGVAVSAVAPPAVETSHGPVRAEKIVVCPGDDLATLYPERIGGYGVRRCKLQMLRLADPGFRMRSALVSDLSLLRYEGYSALPEAAALRRRLTEECPRALDNGVHLIVVQSADGSLVVGDSHHYGHTPDPFASDEVDRLILDEFAGLFGGARPPVLARWTGTYASAPEHAAFCDAPHADVRLVMVTSGTGASTGFAIGEETIVDLFGA</sequence>
<protein>
    <submittedName>
        <fullName evidence="6">TIGR03364 family FAD-dependent oxidoreductase</fullName>
    </submittedName>
</protein>
<evidence type="ECO:0000313" key="6">
    <source>
        <dbReference type="EMBL" id="PSJ59521.1"/>
    </source>
</evidence>
<comment type="cofactor">
    <cofactor evidence="1">
        <name>FAD</name>
        <dbReference type="ChEBI" id="CHEBI:57692"/>
    </cofactor>
</comment>
<name>A0A2P7SAY8_9HYPH</name>
<dbReference type="EMBL" id="PXYK01000011">
    <property type="protein sequence ID" value="PSJ59521.1"/>
    <property type="molecule type" value="Genomic_DNA"/>
</dbReference>
<proteinExistence type="inferred from homology"/>
<gene>
    <name evidence="6" type="ORF">C7I84_12845</name>
</gene>
<keyword evidence="4" id="KW-0560">Oxidoreductase</keyword>